<accession>C9MLQ3</accession>
<dbReference type="AlphaFoldDB" id="C9MLQ3"/>
<protein>
    <submittedName>
        <fullName evidence="2">Uncharacterized protein</fullName>
    </submittedName>
</protein>
<dbReference type="HOGENOM" id="CLU_2082713_0_0_10"/>
<keyword evidence="1" id="KW-0812">Transmembrane</keyword>
<evidence type="ECO:0000256" key="1">
    <source>
        <dbReference type="SAM" id="Phobius"/>
    </source>
</evidence>
<comment type="caution">
    <text evidence="2">The sequence shown here is derived from an EMBL/GenBank/DDBJ whole genome shotgun (WGS) entry which is preliminary data.</text>
</comment>
<keyword evidence="3" id="KW-1185">Reference proteome</keyword>
<sequence>MKSRFSDIGKKLSHKTVSLRISKETKLLNRDNTRILNREIHADSQCFRCCIICFFQIFFVSLVWLIMFQMQVFLFVYIIFRAIFQLIGWVIQGFLYVLWMLFGGIAYLVNYLMERKT</sequence>
<proteinExistence type="predicted"/>
<organism evidence="2 3">
    <name type="scientific">Prevotella veroralis F0319</name>
    <dbReference type="NCBI Taxonomy" id="649761"/>
    <lineage>
        <taxon>Bacteria</taxon>
        <taxon>Pseudomonadati</taxon>
        <taxon>Bacteroidota</taxon>
        <taxon>Bacteroidia</taxon>
        <taxon>Bacteroidales</taxon>
        <taxon>Prevotellaceae</taxon>
        <taxon>Prevotella</taxon>
    </lineage>
</organism>
<evidence type="ECO:0000313" key="2">
    <source>
        <dbReference type="EMBL" id="EEX19587.1"/>
    </source>
</evidence>
<name>C9MLQ3_9BACT</name>
<feature type="transmembrane region" description="Helical" evidence="1">
    <location>
        <begin position="86"/>
        <end position="109"/>
    </location>
</feature>
<dbReference type="EMBL" id="ACVA01000013">
    <property type="protein sequence ID" value="EEX19587.1"/>
    <property type="molecule type" value="Genomic_DNA"/>
</dbReference>
<reference evidence="2 3" key="1">
    <citation type="submission" date="2009-09" db="EMBL/GenBank/DDBJ databases">
        <authorList>
            <person name="Weinstock G."/>
            <person name="Sodergren E."/>
            <person name="Clifton S."/>
            <person name="Fulton L."/>
            <person name="Fulton B."/>
            <person name="Courtney L."/>
            <person name="Fronick C."/>
            <person name="Harrison M."/>
            <person name="Strong C."/>
            <person name="Farmer C."/>
            <person name="Delahaunty K."/>
            <person name="Markovic C."/>
            <person name="Hall O."/>
            <person name="Minx P."/>
            <person name="Tomlinson C."/>
            <person name="Mitreva M."/>
            <person name="Nelson J."/>
            <person name="Hou S."/>
            <person name="Wollam A."/>
            <person name="Pepin K.H."/>
            <person name="Johnson M."/>
            <person name="Bhonagiri V."/>
            <person name="Nash W.E."/>
            <person name="Warren W."/>
            <person name="Chinwalla A."/>
            <person name="Mardis E.R."/>
            <person name="Wilson R.K."/>
        </authorList>
    </citation>
    <scope>NUCLEOTIDE SEQUENCE [LARGE SCALE GENOMIC DNA]</scope>
    <source>
        <strain evidence="2 3">F0319</strain>
    </source>
</reference>
<feature type="transmembrane region" description="Helical" evidence="1">
    <location>
        <begin position="57"/>
        <end position="80"/>
    </location>
</feature>
<keyword evidence="1" id="KW-0472">Membrane</keyword>
<evidence type="ECO:0000313" key="3">
    <source>
        <dbReference type="Proteomes" id="UP000003327"/>
    </source>
</evidence>
<gene>
    <name evidence="2" type="ORF">HMPREF0973_00529</name>
</gene>
<keyword evidence="1" id="KW-1133">Transmembrane helix</keyword>
<dbReference type="Proteomes" id="UP000003327">
    <property type="component" value="Unassembled WGS sequence"/>
</dbReference>